<sequence length="90" mass="10217">MIIFFLSLSVSCFPLRGTEGTSKVYFINNKHFSYSQHRKGEELASALTSHLAPLHSPLIITAMPKAYTVRFQFEGHSVRFPVYVAAHQFL</sequence>
<accession>A0A224YEP8</accession>
<proteinExistence type="predicted"/>
<feature type="chain" id="PRO_5013234228" description="Lipoprotein" evidence="1">
    <location>
        <begin position="21"/>
        <end position="90"/>
    </location>
</feature>
<protein>
    <recommendedName>
        <fullName evidence="3">Lipoprotein</fullName>
    </recommendedName>
</protein>
<feature type="signal peptide" evidence="1">
    <location>
        <begin position="1"/>
        <end position="20"/>
    </location>
</feature>
<evidence type="ECO:0000313" key="2">
    <source>
        <dbReference type="EMBL" id="MAA12901.1"/>
    </source>
</evidence>
<reference evidence="2" key="1">
    <citation type="journal article" date="2017" name="Parasit. Vectors">
        <title>Sialotranscriptomics of Rhipicephalus zambeziensis reveals intricate expression profiles of secretory proteins and suggests tight temporal transcriptional regulation during blood-feeding.</title>
        <authorList>
            <person name="de Castro M.H."/>
            <person name="de Klerk D."/>
            <person name="Pienaar R."/>
            <person name="Rees D.J.G."/>
            <person name="Mans B.J."/>
        </authorList>
    </citation>
    <scope>NUCLEOTIDE SEQUENCE</scope>
    <source>
        <tissue evidence="2">Salivary glands</tissue>
    </source>
</reference>
<evidence type="ECO:0000256" key="1">
    <source>
        <dbReference type="SAM" id="SignalP"/>
    </source>
</evidence>
<organism evidence="2">
    <name type="scientific">Rhipicephalus zambeziensis</name>
    <dbReference type="NCBI Taxonomy" id="60191"/>
    <lineage>
        <taxon>Eukaryota</taxon>
        <taxon>Metazoa</taxon>
        <taxon>Ecdysozoa</taxon>
        <taxon>Arthropoda</taxon>
        <taxon>Chelicerata</taxon>
        <taxon>Arachnida</taxon>
        <taxon>Acari</taxon>
        <taxon>Parasitiformes</taxon>
        <taxon>Ixodida</taxon>
        <taxon>Ixodoidea</taxon>
        <taxon>Ixodidae</taxon>
        <taxon>Rhipicephalinae</taxon>
        <taxon>Rhipicephalus</taxon>
        <taxon>Rhipicephalus</taxon>
    </lineage>
</organism>
<name>A0A224YEP8_9ACAR</name>
<dbReference type="EMBL" id="GFPF01001755">
    <property type="protein sequence ID" value="MAA12901.1"/>
    <property type="molecule type" value="Transcribed_RNA"/>
</dbReference>
<dbReference type="AlphaFoldDB" id="A0A224YEP8"/>
<keyword evidence="1" id="KW-0732">Signal</keyword>
<evidence type="ECO:0008006" key="3">
    <source>
        <dbReference type="Google" id="ProtNLM"/>
    </source>
</evidence>